<dbReference type="PANTHER" id="PTHR35395:SF1">
    <property type="entry name" value="DUF6536 DOMAIN-CONTAINING PROTEIN"/>
    <property type="match status" value="1"/>
</dbReference>
<feature type="transmembrane region" description="Helical" evidence="2">
    <location>
        <begin position="327"/>
        <end position="349"/>
    </location>
</feature>
<evidence type="ECO:0000256" key="2">
    <source>
        <dbReference type="SAM" id="Phobius"/>
    </source>
</evidence>
<evidence type="ECO:0000313" key="4">
    <source>
        <dbReference type="EMBL" id="KZM24303.1"/>
    </source>
</evidence>
<keyword evidence="2" id="KW-0812">Transmembrane</keyword>
<dbReference type="Pfam" id="PF20163">
    <property type="entry name" value="DUF6536"/>
    <property type="match status" value="1"/>
</dbReference>
<evidence type="ECO:0000259" key="3">
    <source>
        <dbReference type="Pfam" id="PF20163"/>
    </source>
</evidence>
<feature type="transmembrane region" description="Helical" evidence="2">
    <location>
        <begin position="553"/>
        <end position="575"/>
    </location>
</feature>
<keyword evidence="5" id="KW-1185">Reference proteome</keyword>
<feature type="transmembrane region" description="Helical" evidence="2">
    <location>
        <begin position="436"/>
        <end position="456"/>
    </location>
</feature>
<reference evidence="4 5" key="1">
    <citation type="journal article" date="2016" name="Sci. Rep.">
        <title>Draft genome sequencing and secretome analysis of fungal phytopathogen Ascochyta rabiei provides insight into the necrotrophic effector repertoire.</title>
        <authorList>
            <person name="Verma S."/>
            <person name="Gazara R.K."/>
            <person name="Nizam S."/>
            <person name="Parween S."/>
            <person name="Chattopadhyay D."/>
            <person name="Verma P.K."/>
        </authorList>
    </citation>
    <scope>NUCLEOTIDE SEQUENCE [LARGE SCALE GENOMIC DNA]</scope>
    <source>
        <strain evidence="4 5">ArDII</strain>
    </source>
</reference>
<dbReference type="EMBL" id="JYNV01000167">
    <property type="protein sequence ID" value="KZM24303.1"/>
    <property type="molecule type" value="Genomic_DNA"/>
</dbReference>
<feature type="transmembrane region" description="Helical" evidence="2">
    <location>
        <begin position="595"/>
        <end position="618"/>
    </location>
</feature>
<sequence length="687" mass="76033">MASKPSRELTTPPPPSLVYEVQLSDIGPDPRYRLLHDNEFEPDLPGQRHQYLQASTHSLQCSSPSPSDYQPLLENGTGISTTYDGYSEGGVADLVRGDAATVLRWNIAIHVFINILSSILLAASNYTMQVLGSPTRKEIDNAHQRGDWLAVGVLSMRNWKRIARKRAFLILILGLSSVPLQLFYNAASFKIVVRNRYPQRAISLNSTEYTRLATNTSYVNLTNAQWKSEFSGLYTSAYAGLILIFDSVNETRSTPPTMDTHWFDTVYGQNYILASQINASDWLTYQNWSSNYAYDEQLGRGNPPASVHMTHAFGVRSPAESGVQLSLHYMLVVISVNLFKLLVMLSVLITDRSNYMVTLGDAAASFLSHPDPATAGKCLVEDEEIWNQMASAAVFTNDRAGRETGMKHRQLHNTVDPGGWCTRKLAYYTLIRDEQALFIIVTLFIFALVVLLYISFTGGRAWSWGTSSEGVLSFGSMKSSATATIFNAWLSNMPQLLLSFCYMSINSFCTALAGAQEWNGLGSMDARKSLRVSEPRGQQRGTYFLQLPYRWGVPLIVASTTLHWLLSQTFFMIRVDVYKDSGLVDVASSRSACGGSASSFIVFFALFLGLCSTVRCLASRKFVTSLPQAASNSLIVSAACHPPRDEVDPHLKAVQWGVVQEDVVEGFGHCSLSSRPVTSPKEGKPYC</sequence>
<accession>A0A163FE43</accession>
<evidence type="ECO:0000313" key="5">
    <source>
        <dbReference type="Proteomes" id="UP000076837"/>
    </source>
</evidence>
<organism evidence="4 5">
    <name type="scientific">Didymella rabiei</name>
    <name type="common">Chickpea ascochyta blight fungus</name>
    <name type="synonym">Mycosphaerella rabiei</name>
    <dbReference type="NCBI Taxonomy" id="5454"/>
    <lineage>
        <taxon>Eukaryota</taxon>
        <taxon>Fungi</taxon>
        <taxon>Dikarya</taxon>
        <taxon>Ascomycota</taxon>
        <taxon>Pezizomycotina</taxon>
        <taxon>Dothideomycetes</taxon>
        <taxon>Pleosporomycetidae</taxon>
        <taxon>Pleosporales</taxon>
        <taxon>Pleosporineae</taxon>
        <taxon>Didymellaceae</taxon>
        <taxon>Ascochyta</taxon>
    </lineage>
</organism>
<gene>
    <name evidence="4" type="ORF">ST47_g4573</name>
</gene>
<evidence type="ECO:0000256" key="1">
    <source>
        <dbReference type="SAM" id="MobiDB-lite"/>
    </source>
</evidence>
<dbReference type="AlphaFoldDB" id="A0A163FE43"/>
<name>A0A163FE43_DIDRA</name>
<protein>
    <recommendedName>
        <fullName evidence="3">DUF6536 domain-containing protein</fullName>
    </recommendedName>
</protein>
<dbReference type="InterPro" id="IPR046623">
    <property type="entry name" value="DUF6536"/>
</dbReference>
<feature type="region of interest" description="Disordered" evidence="1">
    <location>
        <begin position="1"/>
        <end position="21"/>
    </location>
</feature>
<dbReference type="STRING" id="5454.A0A163FE43"/>
<comment type="caution">
    <text evidence="4">The sequence shown here is derived from an EMBL/GenBank/DDBJ whole genome shotgun (WGS) entry which is preliminary data.</text>
</comment>
<dbReference type="PANTHER" id="PTHR35395">
    <property type="entry name" value="DUF6536 DOMAIN-CONTAINING PROTEIN"/>
    <property type="match status" value="1"/>
</dbReference>
<dbReference type="Proteomes" id="UP000076837">
    <property type="component" value="Unassembled WGS sequence"/>
</dbReference>
<keyword evidence="2" id="KW-0472">Membrane</keyword>
<keyword evidence="2" id="KW-1133">Transmembrane helix</keyword>
<proteinExistence type="predicted"/>
<feature type="transmembrane region" description="Helical" evidence="2">
    <location>
        <begin position="167"/>
        <end position="187"/>
    </location>
</feature>
<feature type="domain" description="DUF6536" evidence="3">
    <location>
        <begin position="87"/>
        <end position="198"/>
    </location>
</feature>